<keyword evidence="3" id="KW-1185">Reference proteome</keyword>
<dbReference type="Pfam" id="PF20033">
    <property type="entry name" value="DUF6438"/>
    <property type="match status" value="1"/>
</dbReference>
<comment type="caution">
    <text evidence="2">The sequence shown here is derived from an EMBL/GenBank/DDBJ whole genome shotgun (WGS) entry which is preliminary data.</text>
</comment>
<gene>
    <name evidence="2" type="ORF">NX782_08160</name>
</gene>
<dbReference type="EMBL" id="JANUGX010000007">
    <property type="protein sequence ID" value="MCS0589178.1"/>
    <property type="molecule type" value="Genomic_DNA"/>
</dbReference>
<protein>
    <submittedName>
        <fullName evidence="2">DUF6438 domain-containing protein</fullName>
    </submittedName>
</protein>
<proteinExistence type="predicted"/>
<name>A0ABT2A4Q2_9BURK</name>
<dbReference type="PROSITE" id="PS51257">
    <property type="entry name" value="PROKAR_LIPOPROTEIN"/>
    <property type="match status" value="1"/>
</dbReference>
<reference evidence="2 3" key="1">
    <citation type="submission" date="2022-08" db="EMBL/GenBank/DDBJ databases">
        <title>Reclassification of Massilia species as members of the genera Telluria, Duganella, Pseudoduganella, Mokoshia gen. nov. and Zemynaea gen. nov. using orthogonal and non-orthogonal genome-based approaches.</title>
        <authorList>
            <person name="Bowman J.P."/>
        </authorList>
    </citation>
    <scope>NUCLEOTIDE SEQUENCE [LARGE SCALE GENOMIC DNA]</scope>
    <source>
        <strain evidence="2 3">LMG 28164</strain>
    </source>
</reference>
<dbReference type="InterPro" id="IPR045497">
    <property type="entry name" value="DUF6438"/>
</dbReference>
<accession>A0ABT2A4Q2</accession>
<sequence>MMRQALWLSALLALTLAGCRREPGAPPSQPPAPAQVAVGFDTLRLERNACYGSCPVYAVEIGRDGKGSFIGKEHVKANGTHPIRLAPADIALLSSVLTRSGFWSLKDHYVSKEDGCEALWTDQSGLSIRVVDQEKNKTVALYHGCRGPTIPAEALNWLADTIDLLANTRPLVFDPATDK</sequence>
<evidence type="ECO:0000259" key="1">
    <source>
        <dbReference type="Pfam" id="PF20033"/>
    </source>
</evidence>
<dbReference type="Proteomes" id="UP001205560">
    <property type="component" value="Unassembled WGS sequence"/>
</dbReference>
<dbReference type="RefSeq" id="WP_258844946.1">
    <property type="nucleotide sequence ID" value="NZ_JANUGX010000007.1"/>
</dbReference>
<evidence type="ECO:0000313" key="2">
    <source>
        <dbReference type="EMBL" id="MCS0589178.1"/>
    </source>
</evidence>
<evidence type="ECO:0000313" key="3">
    <source>
        <dbReference type="Proteomes" id="UP001205560"/>
    </source>
</evidence>
<feature type="domain" description="DUF6438" evidence="1">
    <location>
        <begin position="42"/>
        <end position="163"/>
    </location>
</feature>
<organism evidence="2 3">
    <name type="scientific">Massilia norwichensis</name>
    <dbReference type="NCBI Taxonomy" id="1442366"/>
    <lineage>
        <taxon>Bacteria</taxon>
        <taxon>Pseudomonadati</taxon>
        <taxon>Pseudomonadota</taxon>
        <taxon>Betaproteobacteria</taxon>
        <taxon>Burkholderiales</taxon>
        <taxon>Oxalobacteraceae</taxon>
        <taxon>Telluria group</taxon>
        <taxon>Massilia</taxon>
    </lineage>
</organism>